<protein>
    <submittedName>
        <fullName evidence="3">Transcriptional regulator ICP22 like protein</fullName>
    </submittedName>
</protein>
<feature type="transmembrane region" description="Helical" evidence="2">
    <location>
        <begin position="429"/>
        <end position="451"/>
    </location>
</feature>
<feature type="compositionally biased region" description="Acidic residues" evidence="1">
    <location>
        <begin position="173"/>
        <end position="182"/>
    </location>
</feature>
<evidence type="ECO:0000256" key="2">
    <source>
        <dbReference type="SAM" id="Phobius"/>
    </source>
</evidence>
<dbReference type="EMBL" id="CP021330">
    <property type="protein sequence ID" value="AVX03376.1"/>
    <property type="molecule type" value="Genomic_DNA"/>
</dbReference>
<keyword evidence="2" id="KW-0812">Transmembrane</keyword>
<feature type="compositionally biased region" description="Acidic residues" evidence="1">
    <location>
        <begin position="243"/>
        <end position="298"/>
    </location>
</feature>
<feature type="compositionally biased region" description="Polar residues" evidence="1">
    <location>
        <begin position="482"/>
        <end position="496"/>
    </location>
</feature>
<keyword evidence="2" id="KW-0472">Membrane</keyword>
<keyword evidence="4" id="KW-1185">Reference proteome</keyword>
<evidence type="ECO:0000256" key="1">
    <source>
        <dbReference type="SAM" id="MobiDB-lite"/>
    </source>
</evidence>
<dbReference type="Proteomes" id="UP000258927">
    <property type="component" value="Chromosome"/>
</dbReference>
<feature type="compositionally biased region" description="Low complexity" evidence="1">
    <location>
        <begin position="540"/>
        <end position="562"/>
    </location>
</feature>
<sequence length="790" mass="83686">MADYRELLRRAIDALPENNGTARRAVYEKARSALVTQLHAIDPPIPPRDITQHRLTLEDCIRQVEQEATEKLLQGLSHREQEEVVEETAPEPSTAEEAQEDAAMDAAPSPEDIDVEPEAEDEPVAAAPEEDITEAAPEDISADEEPAVAEEVVPQDDAAEPASDDNAAAEHIVDEESVDDSFEQAPIGEDFAAETEATDDEISDAALDDADVAEQDTAAESDDAPTEAPKSSDVLEPDHSTTEDADVAEEQVDGSANDDAEEAQDDDVEAPLQDVEETSDETSIDDLVEQLETSTDDQNDYRASSVDDVIAQARAAAAVDAPIPNVSADKPSSSTNIEAALSSVREVDVDLDDPSTADADNDDAQAAIDRALMALDREAEGKHDADADEALMDESSSGTITAATRDEPEMIEDSPEFVEDEQTGGGGGLLVFFGVFVLLIALLGGGTYWAWREGYVNLDPIFKQVGLSEFIVGEPADDATANDDQPSDQVDTPSETNVRDVTPGNTETSTPVESNTARLTPEVDDSPAAADEGDAPVTADDNVTNPDDSTPTTDDSATTDVAETPTTSDTPADESTDTATNDDARLPSADDTTATDETPENPLNVEDPNTQAAAAGAQSLLIEEQTSGSGGAVPFSGQTEWSREVDELGLPTIRAVASIPARNLSVDVLIRKNSDEALPASHLIEVNFSVTDSFLGGSIASLPGVLMKNQELAQGTTLVGASVRIVDNSFLFAMSGAENDVARNIELLGQNGWLDLPLIYGTGRKAILTLEKGARGTELFEEVLAEWAEN</sequence>
<feature type="compositionally biased region" description="Polar residues" evidence="1">
    <location>
        <begin position="503"/>
        <end position="518"/>
    </location>
</feature>
<dbReference type="AlphaFoldDB" id="A0A2R4MBV7"/>
<feature type="compositionally biased region" description="Acidic residues" evidence="1">
    <location>
        <begin position="111"/>
        <end position="163"/>
    </location>
</feature>
<keyword evidence="2" id="KW-1133">Transmembrane helix</keyword>
<evidence type="ECO:0000313" key="3">
    <source>
        <dbReference type="EMBL" id="AVX03376.1"/>
    </source>
</evidence>
<name>A0A2R4MBV7_9HYPH</name>
<organism evidence="3 4">
    <name type="scientific">Maritalea myrionectae</name>
    <dbReference type="NCBI Taxonomy" id="454601"/>
    <lineage>
        <taxon>Bacteria</taxon>
        <taxon>Pseudomonadati</taxon>
        <taxon>Pseudomonadota</taxon>
        <taxon>Alphaproteobacteria</taxon>
        <taxon>Hyphomicrobiales</taxon>
        <taxon>Devosiaceae</taxon>
        <taxon>Maritalea</taxon>
    </lineage>
</organism>
<feature type="region of interest" description="Disordered" evidence="1">
    <location>
        <begin position="476"/>
        <end position="608"/>
    </location>
</feature>
<dbReference type="KEGG" id="mmyr:MXMO3_00844"/>
<feature type="region of interest" description="Disordered" evidence="1">
    <location>
        <begin position="71"/>
        <end position="304"/>
    </location>
</feature>
<dbReference type="STRING" id="1122213.GCA_000423365_01954"/>
<reference evidence="3 4" key="1">
    <citation type="submission" date="2017-05" db="EMBL/GenBank/DDBJ databases">
        <title>Genome Analysis of Maritalea myrionectae HL2708#5.</title>
        <authorList>
            <consortium name="Cotde Inc.-PKNU"/>
            <person name="Jang D."/>
            <person name="Oh H.-M."/>
        </authorList>
    </citation>
    <scope>NUCLEOTIDE SEQUENCE [LARGE SCALE GENOMIC DNA]</scope>
    <source>
        <strain evidence="3 4">HL2708#5</strain>
    </source>
</reference>
<proteinExistence type="predicted"/>
<feature type="compositionally biased region" description="Acidic residues" evidence="1">
    <location>
        <begin position="191"/>
        <end position="225"/>
    </location>
</feature>
<gene>
    <name evidence="3" type="ORF">MXMO3_00844</name>
</gene>
<evidence type="ECO:0000313" key="4">
    <source>
        <dbReference type="Proteomes" id="UP000258927"/>
    </source>
</evidence>
<dbReference type="RefSeq" id="WP_117395036.1">
    <property type="nucleotide sequence ID" value="NZ_CP021330.1"/>
</dbReference>
<accession>A0A2R4MBV7</accession>